<dbReference type="AlphaFoldDB" id="A0AAV4ACD4"/>
<sequence>MWSYTQIVSKQAKGWPGHNSCSLGPQQCKRRVHNVTLLPTDVRNHRQKHSKRNNCGLSEEDQLWNQLQSLADNGSDVTVIKDANDKMSVLFLQTAEMKSSWQRYPQTLFLDSTYKVNNRNMPLFVFMTCDGENAGIVVAYALVIDEKSSTVSHIIDIFKSNNDCSSLSSVTIDKDFSELRAVKEKLPHAEIILCKFHVLKAFEERTKKRA</sequence>
<dbReference type="PANTHER" id="PTHR31569">
    <property type="entry name" value="SWIM-TYPE DOMAIN-CONTAINING PROTEIN"/>
    <property type="match status" value="1"/>
</dbReference>
<name>A0AAV4ACD4_9GAST</name>
<dbReference type="InterPro" id="IPR052579">
    <property type="entry name" value="Zinc_finger_SWIM"/>
</dbReference>
<dbReference type="InterPro" id="IPR048324">
    <property type="entry name" value="ZSWIM1-3_RNaseH-like"/>
</dbReference>
<dbReference type="Proteomes" id="UP000735302">
    <property type="component" value="Unassembled WGS sequence"/>
</dbReference>
<keyword evidence="3" id="KW-1185">Reference proteome</keyword>
<organism evidence="2 3">
    <name type="scientific">Plakobranchus ocellatus</name>
    <dbReference type="NCBI Taxonomy" id="259542"/>
    <lineage>
        <taxon>Eukaryota</taxon>
        <taxon>Metazoa</taxon>
        <taxon>Spiralia</taxon>
        <taxon>Lophotrochozoa</taxon>
        <taxon>Mollusca</taxon>
        <taxon>Gastropoda</taxon>
        <taxon>Heterobranchia</taxon>
        <taxon>Euthyneura</taxon>
        <taxon>Panpulmonata</taxon>
        <taxon>Sacoglossa</taxon>
        <taxon>Placobranchoidea</taxon>
        <taxon>Plakobranchidae</taxon>
        <taxon>Plakobranchus</taxon>
    </lineage>
</organism>
<evidence type="ECO:0000313" key="2">
    <source>
        <dbReference type="EMBL" id="GFO03884.1"/>
    </source>
</evidence>
<feature type="domain" description="ZSWIM1/3 RNaseH-like" evidence="1">
    <location>
        <begin position="71"/>
        <end position="191"/>
    </location>
</feature>
<proteinExistence type="predicted"/>
<dbReference type="Pfam" id="PF21056">
    <property type="entry name" value="ZSWIM1-3_RNaseH-like"/>
    <property type="match status" value="1"/>
</dbReference>
<comment type="caution">
    <text evidence="2">The sequence shown here is derived from an EMBL/GenBank/DDBJ whole genome shotgun (WGS) entry which is preliminary data.</text>
</comment>
<dbReference type="PANTHER" id="PTHR31569:SF4">
    <property type="entry name" value="SWIM-TYPE DOMAIN-CONTAINING PROTEIN"/>
    <property type="match status" value="1"/>
</dbReference>
<evidence type="ECO:0000313" key="3">
    <source>
        <dbReference type="Proteomes" id="UP000735302"/>
    </source>
</evidence>
<protein>
    <submittedName>
        <fullName evidence="2">Zinc finger swim domain-containing protein 1</fullName>
    </submittedName>
</protein>
<reference evidence="2 3" key="1">
    <citation type="journal article" date="2021" name="Elife">
        <title>Chloroplast acquisition without the gene transfer in kleptoplastic sea slugs, Plakobranchus ocellatus.</title>
        <authorList>
            <person name="Maeda T."/>
            <person name="Takahashi S."/>
            <person name="Yoshida T."/>
            <person name="Shimamura S."/>
            <person name="Takaki Y."/>
            <person name="Nagai Y."/>
            <person name="Toyoda A."/>
            <person name="Suzuki Y."/>
            <person name="Arimoto A."/>
            <person name="Ishii H."/>
            <person name="Satoh N."/>
            <person name="Nishiyama T."/>
            <person name="Hasebe M."/>
            <person name="Maruyama T."/>
            <person name="Minagawa J."/>
            <person name="Obokata J."/>
            <person name="Shigenobu S."/>
        </authorList>
    </citation>
    <scope>NUCLEOTIDE SEQUENCE [LARGE SCALE GENOMIC DNA]</scope>
</reference>
<dbReference type="EMBL" id="BLXT01003731">
    <property type="protein sequence ID" value="GFO03884.1"/>
    <property type="molecule type" value="Genomic_DNA"/>
</dbReference>
<evidence type="ECO:0000259" key="1">
    <source>
        <dbReference type="Pfam" id="PF21056"/>
    </source>
</evidence>
<accession>A0AAV4ACD4</accession>
<gene>
    <name evidence="2" type="ORF">PoB_003038900</name>
</gene>